<comment type="caution">
    <text evidence="8">The sequence shown here is derived from an EMBL/GenBank/DDBJ whole genome shotgun (WGS) entry which is preliminary data.</text>
</comment>
<dbReference type="EMBL" id="NHTK01000776">
    <property type="protein sequence ID" value="PPR05642.1"/>
    <property type="molecule type" value="Genomic_DNA"/>
</dbReference>
<evidence type="ECO:0000256" key="4">
    <source>
        <dbReference type="ARBA" id="ARBA00038493"/>
    </source>
</evidence>
<dbReference type="AlphaFoldDB" id="A0A409YRM8"/>
<dbReference type="GO" id="GO:0019172">
    <property type="term" value="F:glyoxalase III activity"/>
    <property type="evidence" value="ECO:0007669"/>
    <property type="project" value="UniProtKB-EC"/>
</dbReference>
<feature type="domain" description="DJ-1/PfpI" evidence="7">
    <location>
        <begin position="83"/>
        <end position="222"/>
    </location>
</feature>
<dbReference type="InterPro" id="IPR050325">
    <property type="entry name" value="Prot/Nucl_acid_deglycase"/>
</dbReference>
<reference evidence="8 9" key="1">
    <citation type="journal article" date="2018" name="Evol. Lett.">
        <title>Horizontal gene cluster transfer increased hallucinogenic mushroom diversity.</title>
        <authorList>
            <person name="Reynolds H.T."/>
            <person name="Vijayakumar V."/>
            <person name="Gluck-Thaler E."/>
            <person name="Korotkin H.B."/>
            <person name="Matheny P.B."/>
            <person name="Slot J.C."/>
        </authorList>
    </citation>
    <scope>NUCLEOTIDE SEQUENCE [LARGE SCALE GENOMIC DNA]</scope>
    <source>
        <strain evidence="8 9">2629</strain>
    </source>
</reference>
<gene>
    <name evidence="8" type="ORF">CVT24_002868</name>
</gene>
<feature type="chain" id="PRO_5019010983" description="D-lactate dehydratase" evidence="6">
    <location>
        <begin position="17"/>
        <end position="227"/>
    </location>
</feature>
<keyword evidence="2" id="KW-0346">Stress response</keyword>
<evidence type="ECO:0000256" key="5">
    <source>
        <dbReference type="ARBA" id="ARBA00048082"/>
    </source>
</evidence>
<sequence>MPSILFVFTSATVTLTGTPAGWYLPEAAHPYYILEPHFKIDFAAPLGGDPPIDPGSVETYKSDEPSVRFLNDPIVTQKLAEAKKLSDINASDYDVVFYVGGHGPAIDLAADKEVNGKLVSDFWQQGKIVSAVCHGPAALLHGLDADGNSIFKNRAVTAFSNAEESAFGTVDAIPIALETEIVNRGAKFEKASELWAAHVVVDGQLYTGQNPASASPLAEVILAAFQA</sequence>
<comment type="catalytic activity">
    <reaction evidence="5">
        <text>methylglyoxal + H2O = (R)-lactate + H(+)</text>
        <dbReference type="Rhea" id="RHEA:27754"/>
        <dbReference type="ChEBI" id="CHEBI:15377"/>
        <dbReference type="ChEBI" id="CHEBI:15378"/>
        <dbReference type="ChEBI" id="CHEBI:16004"/>
        <dbReference type="ChEBI" id="CHEBI:17158"/>
        <dbReference type="EC" id="4.2.1.130"/>
    </reaction>
</comment>
<evidence type="ECO:0000256" key="1">
    <source>
        <dbReference type="ARBA" id="ARBA00013134"/>
    </source>
</evidence>
<dbReference type="PANTHER" id="PTHR48094">
    <property type="entry name" value="PROTEIN/NUCLEIC ACID DEGLYCASE DJ-1-RELATED"/>
    <property type="match status" value="1"/>
</dbReference>
<dbReference type="FunCoup" id="A0A409YRM8">
    <property type="interactions" value="292"/>
</dbReference>
<dbReference type="InterPro" id="IPR002818">
    <property type="entry name" value="DJ-1/PfpI"/>
</dbReference>
<dbReference type="GO" id="GO:0005737">
    <property type="term" value="C:cytoplasm"/>
    <property type="evidence" value="ECO:0007669"/>
    <property type="project" value="TreeGrafter"/>
</dbReference>
<protein>
    <recommendedName>
        <fullName evidence="1">D-lactate dehydratase</fullName>
        <ecNumber evidence="1">4.2.1.130</ecNumber>
    </recommendedName>
</protein>
<name>A0A409YRM8_9AGAR</name>
<dbReference type="STRING" id="181874.A0A409YRM8"/>
<accession>A0A409YRM8</accession>
<dbReference type="Proteomes" id="UP000284842">
    <property type="component" value="Unassembled WGS sequence"/>
</dbReference>
<dbReference type="CDD" id="cd03141">
    <property type="entry name" value="GATase1_Hsp31_like"/>
    <property type="match status" value="1"/>
</dbReference>
<keyword evidence="9" id="KW-1185">Reference proteome</keyword>
<evidence type="ECO:0000256" key="3">
    <source>
        <dbReference type="ARBA" id="ARBA00023239"/>
    </source>
</evidence>
<evidence type="ECO:0000313" key="8">
    <source>
        <dbReference type="EMBL" id="PPR05642.1"/>
    </source>
</evidence>
<dbReference type="InterPro" id="IPR029062">
    <property type="entry name" value="Class_I_gatase-like"/>
</dbReference>
<organism evidence="8 9">
    <name type="scientific">Panaeolus cyanescens</name>
    <dbReference type="NCBI Taxonomy" id="181874"/>
    <lineage>
        <taxon>Eukaryota</taxon>
        <taxon>Fungi</taxon>
        <taxon>Dikarya</taxon>
        <taxon>Basidiomycota</taxon>
        <taxon>Agaricomycotina</taxon>
        <taxon>Agaricomycetes</taxon>
        <taxon>Agaricomycetidae</taxon>
        <taxon>Agaricales</taxon>
        <taxon>Agaricineae</taxon>
        <taxon>Galeropsidaceae</taxon>
        <taxon>Panaeolus</taxon>
    </lineage>
</organism>
<comment type="similarity">
    <text evidence="4">Belongs to the peptidase C56 family. HSP31-like subfamily.</text>
</comment>
<dbReference type="OrthoDB" id="543156at2759"/>
<dbReference type="PANTHER" id="PTHR48094:SF11">
    <property type="entry name" value="GLUTATHIONE-INDEPENDENT GLYOXALASE HSP31-RELATED"/>
    <property type="match status" value="1"/>
</dbReference>
<dbReference type="GO" id="GO:0019243">
    <property type="term" value="P:methylglyoxal catabolic process to D-lactate via S-lactoyl-glutathione"/>
    <property type="evidence" value="ECO:0007669"/>
    <property type="project" value="TreeGrafter"/>
</dbReference>
<dbReference type="EC" id="4.2.1.130" evidence="1"/>
<evidence type="ECO:0000313" key="9">
    <source>
        <dbReference type="Proteomes" id="UP000284842"/>
    </source>
</evidence>
<evidence type="ECO:0000256" key="6">
    <source>
        <dbReference type="SAM" id="SignalP"/>
    </source>
</evidence>
<dbReference type="SUPFAM" id="SSF52317">
    <property type="entry name" value="Class I glutamine amidotransferase-like"/>
    <property type="match status" value="1"/>
</dbReference>
<dbReference type="Gene3D" id="3.40.50.880">
    <property type="match status" value="1"/>
</dbReference>
<dbReference type="InParanoid" id="A0A409YRM8"/>
<evidence type="ECO:0000259" key="7">
    <source>
        <dbReference type="Pfam" id="PF01965"/>
    </source>
</evidence>
<feature type="signal peptide" evidence="6">
    <location>
        <begin position="1"/>
        <end position="16"/>
    </location>
</feature>
<dbReference type="Pfam" id="PF01965">
    <property type="entry name" value="DJ-1_PfpI"/>
    <property type="match status" value="1"/>
</dbReference>
<evidence type="ECO:0000256" key="2">
    <source>
        <dbReference type="ARBA" id="ARBA00023016"/>
    </source>
</evidence>
<proteinExistence type="inferred from homology"/>
<keyword evidence="6" id="KW-0732">Signal</keyword>
<keyword evidence="3" id="KW-0456">Lyase</keyword>